<evidence type="ECO:0000313" key="2">
    <source>
        <dbReference type="Proteomes" id="UP001153332"/>
    </source>
</evidence>
<dbReference type="EMBL" id="JAPUUL010000029">
    <property type="protein sequence ID" value="KAJ8133245.1"/>
    <property type="molecule type" value="Genomic_DNA"/>
</dbReference>
<proteinExistence type="predicted"/>
<sequence>MDGLDTGTATYSRFQNNTNKRWWLDPGLRSNVLHCCSLYFCVFYLGYDASLLNGLQNIPQWNAYFGNPSGNYLSLISASLFLPAIVAPYFSSAVNSSVAGPFGKITAIALLQEIAHPRLRPLLSCIFYANYYVGSIAAAWFTYGALEWGRDDWAWRGPCLFQVFSPLVVLIALFWIPESPRWLVHHGHKDKALAVLSKYHSNGDINDELVLHELDEICSALELEEKNNRATFSDFFKTSGNRRRLLVLFTMAIGTNWTGNGIITYYLTPVLKLVGIRNVKQIAGINGGLAVWNLILAFSGALSAERLGRRSLWLISTAGCLVSFIIITGLSGGFAATGQTATGLATIPILFIFYGFYDFGWTPLPFSYGAEILPYHMRLKGLSILLSVQSILQAFNQYVNPVALDAIQWKYYFVYIILDAVYLVIIFFFFPETRCLTIEEVSVIFDKGRLGTRHPTATEFGQQTRLDEGVKAENGSEKKVNVDEIEG</sequence>
<name>A0ACC2K0G7_9PEZI</name>
<keyword evidence="2" id="KW-1185">Reference proteome</keyword>
<organism evidence="1 2">
    <name type="scientific">Lasiodiplodia mahajangana</name>
    <dbReference type="NCBI Taxonomy" id="1108764"/>
    <lineage>
        <taxon>Eukaryota</taxon>
        <taxon>Fungi</taxon>
        <taxon>Dikarya</taxon>
        <taxon>Ascomycota</taxon>
        <taxon>Pezizomycotina</taxon>
        <taxon>Dothideomycetes</taxon>
        <taxon>Dothideomycetes incertae sedis</taxon>
        <taxon>Botryosphaeriales</taxon>
        <taxon>Botryosphaeriaceae</taxon>
        <taxon>Lasiodiplodia</taxon>
    </lineage>
</organism>
<evidence type="ECO:0000313" key="1">
    <source>
        <dbReference type="EMBL" id="KAJ8133245.1"/>
    </source>
</evidence>
<comment type="caution">
    <text evidence="1">The sequence shown here is derived from an EMBL/GenBank/DDBJ whole genome shotgun (WGS) entry which is preliminary data.</text>
</comment>
<protein>
    <submittedName>
        <fullName evidence="1">Uncharacterized protein</fullName>
    </submittedName>
</protein>
<dbReference type="Proteomes" id="UP001153332">
    <property type="component" value="Unassembled WGS sequence"/>
</dbReference>
<reference evidence="1" key="1">
    <citation type="submission" date="2022-12" db="EMBL/GenBank/DDBJ databases">
        <title>Genome Sequence of Lasiodiplodia mahajangana.</title>
        <authorList>
            <person name="Buettner E."/>
        </authorList>
    </citation>
    <scope>NUCLEOTIDE SEQUENCE</scope>
    <source>
        <strain evidence="1">VT137</strain>
    </source>
</reference>
<accession>A0ACC2K0G7</accession>
<gene>
    <name evidence="1" type="ORF">O1611_g378</name>
</gene>